<dbReference type="GO" id="GO:0009904">
    <property type="term" value="P:chloroplast accumulation movement"/>
    <property type="evidence" value="ECO:0007669"/>
    <property type="project" value="TreeGrafter"/>
</dbReference>
<accession>A0AAE1WC06</accession>
<feature type="coiled-coil region" evidence="3">
    <location>
        <begin position="752"/>
        <end position="803"/>
    </location>
</feature>
<reference evidence="5" key="2">
    <citation type="journal article" date="2024" name="Plant">
        <title>Genomic evolution and insights into agronomic trait innovations of Sesamum species.</title>
        <authorList>
            <person name="Miao H."/>
            <person name="Wang L."/>
            <person name="Qu L."/>
            <person name="Liu H."/>
            <person name="Sun Y."/>
            <person name="Le M."/>
            <person name="Wang Q."/>
            <person name="Wei S."/>
            <person name="Zheng Y."/>
            <person name="Lin W."/>
            <person name="Duan Y."/>
            <person name="Cao H."/>
            <person name="Xiong S."/>
            <person name="Wang X."/>
            <person name="Wei L."/>
            <person name="Li C."/>
            <person name="Ma Q."/>
            <person name="Ju M."/>
            <person name="Zhao R."/>
            <person name="Li G."/>
            <person name="Mu C."/>
            <person name="Tian Q."/>
            <person name="Mei H."/>
            <person name="Zhang T."/>
            <person name="Gao T."/>
            <person name="Zhang H."/>
        </authorList>
    </citation>
    <scope>NUCLEOTIDE SEQUENCE</scope>
    <source>
        <strain evidence="5">K16</strain>
    </source>
</reference>
<feature type="compositionally biased region" description="Low complexity" evidence="4">
    <location>
        <begin position="221"/>
        <end position="235"/>
    </location>
</feature>
<dbReference type="Proteomes" id="UP001289374">
    <property type="component" value="Unassembled WGS sequence"/>
</dbReference>
<feature type="compositionally biased region" description="Low complexity" evidence="4">
    <location>
        <begin position="100"/>
        <end position="124"/>
    </location>
</feature>
<sequence length="894" mass="97725">MEGAEVSVNNAPPESPLTPVISSPKENQTAPTSTTQDTNGELDVPESVPKENPVITSPVAGDGTETSEEKLSLPGVTEETTLTVQENKEPPESHEDNNVAVPSEPVSSSSLEAKVDDSSASSRDGASDGHAIEQESSVALAKQDPSVALSRDLEDSSVVSANQDPSVASSGDLDSPKPLKQEKVEATIVAQPPPVDDHAHLVLSPRVRNGSVAQLAAKVASSSNPQSPKSSEQSKMPNNVSLGRGHIDTTAPFESVKAAVSKFGGIVDWKAHRVQTVERRKIIEQELEKAQEEIPLYKKQSEEAEEAKVQVLRDLDSTKRLIEELKLNLERAQKEEQQAKQDSELAKLRMEEMEQGIADEASFAAKAQLEVARARHAAAVEELQTVNNELEQLRKDYAQLVAEKDASVKKAEEAVSISKEVEKSVEDLTIELITAKESLESAHAAHLEAEEHRIGAVMAKEQDILNLEKELKQAEEEVEKLNQQLLSSKDLKSKLETATALLQDLKAELAAYMESKLDQESSGDALKESEKKTRGDIEEALSAAKKELEEVKLNIEKLTNEVNILKVAATSLKAELEKEKAELAAIQQREGMASIAVASLEAELDRTKSEIALAQLKEKEEKEKMVKLPKQLQEAAQEADKAKALAQIARDELRKAKEEAEQAKAAASTMESKLHAAEKEIEAAKASEKLALAAINALVESESAQRDNDEDSPAGVTLSLEEYYELSKKAHEAEEQANMRVAAAMSQIEVAKDSELRSLNKLEEAKRELAERKNALQIALQKAEKAKEGKLGVEQELRKWRAEHEQRRKAAESVTPVVNSNKILRASPELRSDSKRLVGTSHSSGLLQILSPKSCTSNTETESSPEVKVTKKKKRSIFPRFFMFLSRKKSSKSS</sequence>
<dbReference type="GO" id="GO:0005829">
    <property type="term" value="C:cytosol"/>
    <property type="evidence" value="ECO:0007669"/>
    <property type="project" value="TreeGrafter"/>
</dbReference>
<dbReference type="EMBL" id="JACGWL010000012">
    <property type="protein sequence ID" value="KAK4390564.1"/>
    <property type="molecule type" value="Genomic_DNA"/>
</dbReference>
<proteinExistence type="inferred from homology"/>
<feature type="region of interest" description="Disordered" evidence="4">
    <location>
        <begin position="1"/>
        <end position="199"/>
    </location>
</feature>
<dbReference type="Pfam" id="PF05701">
    <property type="entry name" value="WEMBL"/>
    <property type="match status" value="1"/>
</dbReference>
<evidence type="ECO:0000256" key="1">
    <source>
        <dbReference type="ARBA" id="ARBA00005485"/>
    </source>
</evidence>
<comment type="caution">
    <text evidence="5">The sequence shown here is derived from an EMBL/GenBank/DDBJ whole genome shotgun (WGS) entry which is preliminary data.</text>
</comment>
<dbReference type="InterPro" id="IPR008545">
    <property type="entry name" value="Web"/>
</dbReference>
<feature type="compositionally biased region" description="Basic and acidic residues" evidence="4">
    <location>
        <begin position="86"/>
        <end position="97"/>
    </location>
</feature>
<comment type="similarity">
    <text evidence="1">Belongs to the WEB family.</text>
</comment>
<reference evidence="5" key="1">
    <citation type="submission" date="2020-06" db="EMBL/GenBank/DDBJ databases">
        <authorList>
            <person name="Li T."/>
            <person name="Hu X."/>
            <person name="Zhang T."/>
            <person name="Song X."/>
            <person name="Zhang H."/>
            <person name="Dai N."/>
            <person name="Sheng W."/>
            <person name="Hou X."/>
            <person name="Wei L."/>
        </authorList>
    </citation>
    <scope>NUCLEOTIDE SEQUENCE</scope>
    <source>
        <strain evidence="5">K16</strain>
        <tissue evidence="5">Leaf</tissue>
    </source>
</reference>
<evidence type="ECO:0000256" key="4">
    <source>
        <dbReference type="SAM" id="MobiDB-lite"/>
    </source>
</evidence>
<gene>
    <name evidence="5" type="ORF">Sango_2119700</name>
</gene>
<feature type="region of interest" description="Disordered" evidence="4">
    <location>
        <begin position="516"/>
        <end position="535"/>
    </location>
</feature>
<evidence type="ECO:0000313" key="5">
    <source>
        <dbReference type="EMBL" id="KAK4390564.1"/>
    </source>
</evidence>
<feature type="region of interest" description="Disordered" evidence="4">
    <location>
        <begin position="804"/>
        <end position="871"/>
    </location>
</feature>
<dbReference type="PANTHER" id="PTHR32054">
    <property type="entry name" value="HEAVY CHAIN, PUTATIVE, EXPRESSED-RELATED-RELATED"/>
    <property type="match status" value="1"/>
</dbReference>
<dbReference type="AlphaFoldDB" id="A0AAE1WC06"/>
<feature type="region of interest" description="Disordered" evidence="4">
    <location>
        <begin position="213"/>
        <end position="247"/>
    </location>
</feature>
<feature type="compositionally biased region" description="Polar residues" evidence="4">
    <location>
        <begin position="840"/>
        <end position="864"/>
    </location>
</feature>
<keyword evidence="6" id="KW-1185">Reference proteome</keyword>
<name>A0AAE1WC06_9LAMI</name>
<feature type="compositionally biased region" description="Basic and acidic residues" evidence="4">
    <location>
        <begin position="174"/>
        <end position="185"/>
    </location>
</feature>
<dbReference type="PANTHER" id="PTHR32054:SF31">
    <property type="entry name" value="PROTEIN WEAK CHLOROPLAST MOVEMENT UNDER BLUE LIGHT 1"/>
    <property type="match status" value="1"/>
</dbReference>
<evidence type="ECO:0000256" key="3">
    <source>
        <dbReference type="SAM" id="Coils"/>
    </source>
</evidence>
<organism evidence="5 6">
    <name type="scientific">Sesamum angolense</name>
    <dbReference type="NCBI Taxonomy" id="2727404"/>
    <lineage>
        <taxon>Eukaryota</taxon>
        <taxon>Viridiplantae</taxon>
        <taxon>Streptophyta</taxon>
        <taxon>Embryophyta</taxon>
        <taxon>Tracheophyta</taxon>
        <taxon>Spermatophyta</taxon>
        <taxon>Magnoliopsida</taxon>
        <taxon>eudicotyledons</taxon>
        <taxon>Gunneridae</taxon>
        <taxon>Pentapetalae</taxon>
        <taxon>asterids</taxon>
        <taxon>lamiids</taxon>
        <taxon>Lamiales</taxon>
        <taxon>Pedaliaceae</taxon>
        <taxon>Sesamum</taxon>
    </lineage>
</organism>
<protein>
    <submittedName>
        <fullName evidence="5">Protein WEAK CHLOROPLAST MOVEMENT UNDER BLUE LIGHT 1</fullName>
    </submittedName>
</protein>
<feature type="coiled-coil region" evidence="3">
    <location>
        <begin position="273"/>
        <end position="410"/>
    </location>
</feature>
<keyword evidence="2 3" id="KW-0175">Coiled coil</keyword>
<evidence type="ECO:0000256" key="2">
    <source>
        <dbReference type="ARBA" id="ARBA00023054"/>
    </source>
</evidence>
<feature type="compositionally biased region" description="Polar residues" evidence="4">
    <location>
        <begin position="157"/>
        <end position="169"/>
    </location>
</feature>
<dbReference type="GO" id="GO:0009903">
    <property type="term" value="P:chloroplast avoidance movement"/>
    <property type="evidence" value="ECO:0007669"/>
    <property type="project" value="TreeGrafter"/>
</dbReference>
<feature type="compositionally biased region" description="Polar residues" evidence="4">
    <location>
        <begin position="20"/>
        <end position="39"/>
    </location>
</feature>
<evidence type="ECO:0000313" key="6">
    <source>
        <dbReference type="Proteomes" id="UP001289374"/>
    </source>
</evidence>